<dbReference type="SMART" id="SM00325">
    <property type="entry name" value="RhoGEF"/>
    <property type="match status" value="1"/>
</dbReference>
<feature type="compositionally biased region" description="Polar residues" evidence="2">
    <location>
        <begin position="1132"/>
        <end position="1156"/>
    </location>
</feature>
<accession>A0A1X7V142</accession>
<dbReference type="PROSITE" id="PS50010">
    <property type="entry name" value="DH_2"/>
    <property type="match status" value="1"/>
</dbReference>
<dbReference type="PANTHER" id="PTHR23179:SF3">
    <property type="entry name" value="RHO GTPASE-ACTIVATING PROTEIN 20"/>
    <property type="match status" value="1"/>
</dbReference>
<dbReference type="PROSITE" id="PS50003">
    <property type="entry name" value="PH_DOMAIN"/>
    <property type="match status" value="1"/>
</dbReference>
<protein>
    <recommendedName>
        <fullName evidence="8">Rho-GAP domain-containing protein</fullName>
    </recommendedName>
</protein>
<feature type="region of interest" description="Disordered" evidence="2">
    <location>
        <begin position="1226"/>
        <end position="1322"/>
    </location>
</feature>
<feature type="region of interest" description="Disordered" evidence="2">
    <location>
        <begin position="1515"/>
        <end position="1534"/>
    </location>
</feature>
<feature type="region of interest" description="Disordered" evidence="2">
    <location>
        <begin position="1122"/>
        <end position="1204"/>
    </location>
</feature>
<feature type="compositionally biased region" description="Low complexity" evidence="2">
    <location>
        <begin position="1474"/>
        <end position="1488"/>
    </location>
</feature>
<feature type="compositionally biased region" description="Basic and acidic residues" evidence="2">
    <location>
        <begin position="1402"/>
        <end position="1424"/>
    </location>
</feature>
<feature type="compositionally biased region" description="Polar residues" evidence="2">
    <location>
        <begin position="1024"/>
        <end position="1033"/>
    </location>
</feature>
<evidence type="ECO:0008006" key="8">
    <source>
        <dbReference type="Google" id="ProtNLM"/>
    </source>
</evidence>
<dbReference type="Gene3D" id="1.20.900.10">
    <property type="entry name" value="Dbl homology (DH) domain"/>
    <property type="match status" value="1"/>
</dbReference>
<dbReference type="GO" id="GO:0007165">
    <property type="term" value="P:signal transduction"/>
    <property type="evidence" value="ECO:0007669"/>
    <property type="project" value="InterPro"/>
</dbReference>
<dbReference type="InterPro" id="IPR008936">
    <property type="entry name" value="Rho_GTPase_activation_prot"/>
</dbReference>
<feature type="compositionally biased region" description="Basic and acidic residues" evidence="2">
    <location>
        <begin position="1297"/>
        <end position="1307"/>
    </location>
</feature>
<feature type="compositionally biased region" description="Polar residues" evidence="2">
    <location>
        <begin position="1174"/>
        <end position="1193"/>
    </location>
</feature>
<feature type="compositionally biased region" description="Low complexity" evidence="2">
    <location>
        <begin position="1265"/>
        <end position="1281"/>
    </location>
</feature>
<feature type="domain" description="PH" evidence="3">
    <location>
        <begin position="426"/>
        <end position="531"/>
    </location>
</feature>
<dbReference type="Gene3D" id="1.10.555.10">
    <property type="entry name" value="Rho GTPase activation protein"/>
    <property type="match status" value="1"/>
</dbReference>
<feature type="compositionally biased region" description="Basic and acidic residues" evidence="2">
    <location>
        <begin position="1236"/>
        <end position="1259"/>
    </location>
</feature>
<dbReference type="SMART" id="SM00324">
    <property type="entry name" value="RhoGAP"/>
    <property type="match status" value="1"/>
</dbReference>
<evidence type="ECO:0000259" key="3">
    <source>
        <dbReference type="PROSITE" id="PS50003"/>
    </source>
</evidence>
<feature type="compositionally biased region" description="Acidic residues" evidence="2">
    <location>
        <begin position="947"/>
        <end position="956"/>
    </location>
</feature>
<feature type="region of interest" description="Disordered" evidence="2">
    <location>
        <begin position="373"/>
        <end position="416"/>
    </location>
</feature>
<dbReference type="eggNOG" id="KOG4724">
    <property type="taxonomic scope" value="Eukaryota"/>
</dbReference>
<dbReference type="GO" id="GO:0005085">
    <property type="term" value="F:guanyl-nucleotide exchange factor activity"/>
    <property type="evidence" value="ECO:0007669"/>
    <property type="project" value="InterPro"/>
</dbReference>
<feature type="compositionally biased region" description="Polar residues" evidence="2">
    <location>
        <begin position="1226"/>
        <end position="1235"/>
    </location>
</feature>
<dbReference type="GO" id="GO:0005096">
    <property type="term" value="F:GTPase activator activity"/>
    <property type="evidence" value="ECO:0007669"/>
    <property type="project" value="UniProtKB-KW"/>
</dbReference>
<dbReference type="SUPFAM" id="SSF50729">
    <property type="entry name" value="PH domain-like"/>
    <property type="match status" value="1"/>
</dbReference>
<dbReference type="Pfam" id="PF00621">
    <property type="entry name" value="RhoGEF"/>
    <property type="match status" value="1"/>
</dbReference>
<dbReference type="InterPro" id="IPR047887">
    <property type="entry name" value="ARHGAP20_PH"/>
</dbReference>
<dbReference type="OrthoDB" id="9994905at2759"/>
<organism evidence="7">
    <name type="scientific">Amphimedon queenslandica</name>
    <name type="common">Sponge</name>
    <dbReference type="NCBI Taxonomy" id="400682"/>
    <lineage>
        <taxon>Eukaryota</taxon>
        <taxon>Metazoa</taxon>
        <taxon>Porifera</taxon>
        <taxon>Demospongiae</taxon>
        <taxon>Heteroscleromorpha</taxon>
        <taxon>Haplosclerida</taxon>
        <taxon>Niphatidae</taxon>
        <taxon>Amphimedon</taxon>
    </lineage>
</organism>
<sequence length="1596" mass="177976">MTTIELEFTTNMMSNQVLGGGGGQAPQGVTVRIMQPGVPSAGVSERDKPAARTQKLSAFEHNEGFEVYKPNMFTITAYLPNDGRDGEKRLKLQCYPGMTVQEVIDSQIPSVTHKPYVVYQFPSRALLNPEKEASMLQDQEIWIEPAHMFIQAEDSGGDERLAIVRELFRTEDAYLEHLKNIFDIYIDPMRHWGVSQSDMNTLFVPLSRLCDLLMNFFSELELAVKSWNTNTTLIGGLFTQYPSYWEMYIEYAQSYTLAMNLLKQMKKDESFSKFLDIKRGAAMHTLESLMLLPVQRVSDYKRYLTQLLALTHRNHPDYQNIRVTVARTEEIIQARADELLYLQNESKLEQVQLHFPNDELFLFEKLDMMDASTPKRSRSLSHAQPPVSKSSSALTPTRQKSNSHLPEHTDNHPVSSIPSYRKAQRLYILEGPVKLLGFNKHQQQDRYLFLFSDLLIIAKPGKSSRTQHQRVFKLKNRLRLSEVWVSESVHDASSQHESAFTIGWPIVNYIALFSDPQLKELWYTSLLKQVNQQRQLSVSDSVSIRILNMIRSSSQQLSVSEPVSEFQLWVKLVKEDKEELLQGHECIFAIQSHHNRHQIDLTNDSNPQQLEFVVRRKPQHDITRTSSRSGLRRKIRMLKKRSYKPVKMFSVPLEDIIVNNQLPEKLQEMLIRLWVDGATTSGIFRLNGNARKIREVKEAIDGRKSVDIADEGIHVISSLLKELLRNVPGGILPSSRYTEFVATNDIADETTRIQQIRKVLGKLPAPNQVFLRYLLPLLHHIAQYEELNKMSTTNLAICFAPSLLEPDYSLAVIKNEAPTLVEFMIRHSMEIYNNELPELFRQADIGPSEASESEREMGPVQYVKVKDDDTSGGGTISSNGSRKYYHQRNLSMESTCTSASEDSFDEDDQSSYQHLSQADGNMTLLSTSSRGQVSLLSGSISTGVEGDMSDNEDDESMGGTYDRTKWPITTRQATGVWSRPPYLDAKSRRHSFVSQSLSTKHYTPDLASSSILGAGGGVGGISPLSRSRNSSHGIGSPMFPHRVDHLDSETTRVGGGGGGVMHPDPGTSNSGSSSSGSARKKRKKPGHSNSFSKSSDLPHIEPRIPQSTSFSYANDYDSLLPAAADSRPRSHTVATSSSSRPLTHSVTGRDTLTTSLEAGGSSSISGPGSRVSSAGMTRSGGWNQQGLSSNRRSGSPDDSLAEFMNTPFSKLNPELIKQTISHRFNLTTTGSTSSTADKKSSPPPAKEDIKSSRLKESSDTKTTPSASKYSSYQQQSSPSHQRQMKRVESVDSTTASIDDRPEAERHLNSLPRSQNSTGSLGRRSMFATSDILSLGYNNQSESGSQLTIGSGAGYSSDTESSPSRTLNRPDKLSEVTGSPYTIPSRYSKYNNDNNTPSPKAPESFDRPPSIEEHSLQKSLDDSSRQSRSSLSYSTRESYVKKRSSLTSQSLSSSKGRHSGGDWEQSDGDRNFTRSLQEPPASGSSSSEKIITLSSKSFDDKIGPMPAPHIGTRQLGSNLASHDHKSRSMPGERNVTRKHTVEGRGTGAVSYVKTERVVRYELPVPKKIRRINLRAYNNAKKMALKSPSIFIAMSNTH</sequence>
<dbReference type="Pfam" id="PF00620">
    <property type="entry name" value="RhoGAP"/>
    <property type="match status" value="1"/>
</dbReference>
<feature type="compositionally biased region" description="Polar residues" evidence="2">
    <location>
        <begin position="1310"/>
        <end position="1319"/>
    </location>
</feature>
<feature type="compositionally biased region" description="Basic and acidic residues" evidence="2">
    <location>
        <begin position="1041"/>
        <end position="1050"/>
    </location>
</feature>
<feature type="compositionally biased region" description="Polar residues" evidence="2">
    <location>
        <begin position="1387"/>
        <end position="1397"/>
    </location>
</feature>
<dbReference type="InterPro" id="IPR000219">
    <property type="entry name" value="DH_dom"/>
</dbReference>
<feature type="domain" description="DH" evidence="4">
    <location>
        <begin position="159"/>
        <end position="338"/>
    </location>
</feature>
<dbReference type="Pfam" id="PF22286">
    <property type="entry name" value="RHG20_PH"/>
    <property type="match status" value="1"/>
</dbReference>
<dbReference type="InterPro" id="IPR011993">
    <property type="entry name" value="PH-like_dom_sf"/>
</dbReference>
<dbReference type="InterPro" id="IPR035899">
    <property type="entry name" value="DBL_dom_sf"/>
</dbReference>
<dbReference type="PANTHER" id="PTHR23179">
    <property type="entry name" value="T-CELL ACTIVATION RHO GTPASE ACTIVATING PROTEIN-RELATED"/>
    <property type="match status" value="1"/>
</dbReference>
<evidence type="ECO:0000256" key="2">
    <source>
        <dbReference type="SAM" id="MobiDB-lite"/>
    </source>
</evidence>
<reference evidence="7" key="1">
    <citation type="submission" date="2017-05" db="UniProtKB">
        <authorList>
            <consortium name="EnsemblMetazoa"/>
        </authorList>
    </citation>
    <scope>IDENTIFICATION</scope>
</reference>
<dbReference type="InterPro" id="IPR001849">
    <property type="entry name" value="PH_domain"/>
</dbReference>
<name>A0A1X7V142_AMPQE</name>
<evidence type="ECO:0000313" key="7">
    <source>
        <dbReference type="EnsemblMetazoa" id="Aqu2.1.33514_001"/>
    </source>
</evidence>
<feature type="domain" description="Rho-GAP" evidence="6">
    <location>
        <begin position="651"/>
        <end position="832"/>
    </location>
</feature>
<feature type="compositionally biased region" description="Low complexity" evidence="2">
    <location>
        <begin position="1159"/>
        <end position="1173"/>
    </location>
</feature>
<dbReference type="Gene3D" id="2.30.29.30">
    <property type="entry name" value="Pleckstrin-homology domain (PH domain)/Phosphotyrosine-binding domain (PTB)"/>
    <property type="match status" value="1"/>
</dbReference>
<dbReference type="EnsemblMetazoa" id="Aqu2.1.33514_001">
    <property type="protein sequence ID" value="Aqu2.1.33514_001"/>
    <property type="gene ID" value="Aqu2.1.33514"/>
</dbReference>
<dbReference type="InterPro" id="IPR000198">
    <property type="entry name" value="RhoGAP_dom"/>
</dbReference>
<dbReference type="InParanoid" id="A0A1X7V142"/>
<feature type="region of interest" description="Disordered" evidence="2">
    <location>
        <begin position="846"/>
        <end position="884"/>
    </location>
</feature>
<dbReference type="SUPFAM" id="SSF48350">
    <property type="entry name" value="GTPase activation domain, GAP"/>
    <property type="match status" value="1"/>
</dbReference>
<evidence type="ECO:0000259" key="4">
    <source>
        <dbReference type="PROSITE" id="PS50010"/>
    </source>
</evidence>
<feature type="region of interest" description="Disordered" evidence="2">
    <location>
        <begin position="1338"/>
        <end position="1488"/>
    </location>
</feature>
<feature type="domain" description="Ras-associating" evidence="5">
    <location>
        <begin position="561"/>
        <end position="619"/>
    </location>
</feature>
<dbReference type="PROSITE" id="PS50238">
    <property type="entry name" value="RHOGAP"/>
    <property type="match status" value="1"/>
</dbReference>
<proteinExistence type="predicted"/>
<dbReference type="InterPro" id="IPR000159">
    <property type="entry name" value="RA_dom"/>
</dbReference>
<dbReference type="PROSITE" id="PS50200">
    <property type="entry name" value="RA"/>
    <property type="match status" value="1"/>
</dbReference>
<evidence type="ECO:0000256" key="1">
    <source>
        <dbReference type="ARBA" id="ARBA00022468"/>
    </source>
</evidence>
<evidence type="ECO:0000259" key="5">
    <source>
        <dbReference type="PROSITE" id="PS50200"/>
    </source>
</evidence>
<keyword evidence="1" id="KW-0343">GTPase activation</keyword>
<dbReference type="CDD" id="cd00160">
    <property type="entry name" value="RhoGEF"/>
    <property type="match status" value="1"/>
</dbReference>
<feature type="compositionally biased region" description="Low complexity" evidence="2">
    <location>
        <begin position="1444"/>
        <end position="1453"/>
    </location>
</feature>
<feature type="compositionally biased region" description="Low complexity" evidence="2">
    <location>
        <begin position="1066"/>
        <end position="1077"/>
    </location>
</feature>
<feature type="compositionally biased region" description="Low complexity" evidence="2">
    <location>
        <begin position="1425"/>
        <end position="1436"/>
    </location>
</feature>
<dbReference type="SUPFAM" id="SSF48065">
    <property type="entry name" value="DBL homology domain (DH-domain)"/>
    <property type="match status" value="1"/>
</dbReference>
<feature type="region of interest" description="Disordered" evidence="2">
    <location>
        <begin position="1022"/>
        <end position="1109"/>
    </location>
</feature>
<feature type="region of interest" description="Disordered" evidence="2">
    <location>
        <begin position="939"/>
        <end position="963"/>
    </location>
</feature>
<dbReference type="STRING" id="400682.A0A1X7V142"/>
<dbReference type="SMART" id="SM00233">
    <property type="entry name" value="PH"/>
    <property type="match status" value="1"/>
</dbReference>
<evidence type="ECO:0000259" key="6">
    <source>
        <dbReference type="PROSITE" id="PS50238"/>
    </source>
</evidence>
<feature type="compositionally biased region" description="Polar residues" evidence="2">
    <location>
        <begin position="1338"/>
        <end position="1366"/>
    </location>
</feature>
<feature type="compositionally biased region" description="Polar residues" evidence="2">
    <location>
        <begin position="387"/>
        <end position="404"/>
    </location>
</feature>